<reference evidence="2" key="1">
    <citation type="submission" date="2009-11" db="EMBL/GenBank/DDBJ databases">
        <authorList>
            <consortium name="The Broad Institute Genome Sequencing Platform"/>
            <person name="Ward D."/>
            <person name="Feldgarden M."/>
            <person name="Earl A."/>
            <person name="Young S.K."/>
            <person name="Zeng Q."/>
            <person name="Koehrsen M."/>
            <person name="Alvarado L."/>
            <person name="Berlin A."/>
            <person name="Bochicchio J."/>
            <person name="Borenstein D."/>
            <person name="Chapman S.B."/>
            <person name="Chen Z."/>
            <person name="Engels R."/>
            <person name="Freedman E."/>
            <person name="Gellesch M."/>
            <person name="Goldberg J."/>
            <person name="Griggs A."/>
            <person name="Gujja S."/>
            <person name="Heilman E."/>
            <person name="Heiman D."/>
            <person name="Hepburn T."/>
            <person name="Howarth C."/>
            <person name="Jen D."/>
            <person name="Larson L."/>
            <person name="Lewis B."/>
            <person name="Mehta T."/>
            <person name="Park D."/>
            <person name="Pearson M."/>
            <person name="Roberts A."/>
            <person name="Saif S."/>
            <person name="Shea T."/>
            <person name="Shenoy N."/>
            <person name="Sisk P."/>
            <person name="Stolte C."/>
            <person name="Sykes S."/>
            <person name="Thomson T."/>
            <person name="Walk T."/>
            <person name="White J."/>
            <person name="Yandava C."/>
            <person name="Izard J."/>
            <person name="Baranova O.V."/>
            <person name="Blanton J.M."/>
            <person name="Tanner A.C."/>
            <person name="Dewhirst F.E."/>
            <person name="Haas B."/>
            <person name="Nusbaum C."/>
            <person name="Birren B."/>
        </authorList>
    </citation>
    <scope>NUCLEOTIDE SEQUENCE [LARGE SCALE GENOMIC DNA]</scope>
    <source>
        <strain evidence="2">1-1 BBBD Race 1</strain>
    </source>
</reference>
<dbReference type="EnsemblFungi" id="PTTG_28982-t43_1">
    <property type="protein sequence ID" value="PTTG_28982-t43_1-p1"/>
    <property type="gene ID" value="PTTG_28982"/>
</dbReference>
<dbReference type="EMBL" id="ADAS02000165">
    <property type="protein sequence ID" value="OAV88598.1"/>
    <property type="molecule type" value="Genomic_DNA"/>
</dbReference>
<feature type="non-terminal residue" evidence="2">
    <location>
        <position position="106"/>
    </location>
</feature>
<name>A0A180G7R2_PUCT1</name>
<protein>
    <submittedName>
        <fullName evidence="2 3">Uncharacterized protein</fullName>
    </submittedName>
</protein>
<keyword evidence="4" id="KW-1185">Reference proteome</keyword>
<feature type="region of interest" description="Disordered" evidence="1">
    <location>
        <begin position="1"/>
        <end position="31"/>
    </location>
</feature>
<proteinExistence type="predicted"/>
<feature type="compositionally biased region" description="Pro residues" evidence="1">
    <location>
        <begin position="1"/>
        <end position="11"/>
    </location>
</feature>
<accession>A0A180G7R2</accession>
<evidence type="ECO:0000313" key="3">
    <source>
        <dbReference type="EnsemblFungi" id="PTTG_28982-t43_1-p1"/>
    </source>
</evidence>
<evidence type="ECO:0000313" key="4">
    <source>
        <dbReference type="Proteomes" id="UP000005240"/>
    </source>
</evidence>
<reference evidence="3 4" key="3">
    <citation type="journal article" date="2017" name="G3 (Bethesda)">
        <title>Comparative analysis highlights variable genome content of wheat rusts and divergence of the mating loci.</title>
        <authorList>
            <person name="Cuomo C.A."/>
            <person name="Bakkeren G."/>
            <person name="Khalil H.B."/>
            <person name="Panwar V."/>
            <person name="Joly D."/>
            <person name="Linning R."/>
            <person name="Sakthikumar S."/>
            <person name="Song X."/>
            <person name="Adiconis X."/>
            <person name="Fan L."/>
            <person name="Goldberg J.M."/>
            <person name="Levin J.Z."/>
            <person name="Young S."/>
            <person name="Zeng Q."/>
            <person name="Anikster Y."/>
            <person name="Bruce M."/>
            <person name="Wang M."/>
            <person name="Yin C."/>
            <person name="McCallum B."/>
            <person name="Szabo L.J."/>
            <person name="Hulbert S."/>
            <person name="Chen X."/>
            <person name="Fellers J.P."/>
        </authorList>
    </citation>
    <scope>NUCLEOTIDE SEQUENCE</scope>
    <source>
        <strain evidence="3">isolate 1-1 / race 1 (BBBD)</strain>
        <strain evidence="4">Isolate 1-1 / race 1 (BBBD)</strain>
    </source>
</reference>
<reference evidence="2" key="2">
    <citation type="submission" date="2016-05" db="EMBL/GenBank/DDBJ databases">
        <title>Comparative analysis highlights variable genome content of wheat rusts and divergence of the mating loci.</title>
        <authorList>
            <person name="Cuomo C.A."/>
            <person name="Bakkeren G."/>
            <person name="Szabo L."/>
            <person name="Khalil H."/>
            <person name="Joly D."/>
            <person name="Goldberg J."/>
            <person name="Young S."/>
            <person name="Zeng Q."/>
            <person name="Fellers J."/>
        </authorList>
    </citation>
    <scope>NUCLEOTIDE SEQUENCE [LARGE SCALE GENOMIC DNA]</scope>
    <source>
        <strain evidence="2">1-1 BBBD Race 1</strain>
    </source>
</reference>
<evidence type="ECO:0000256" key="1">
    <source>
        <dbReference type="SAM" id="MobiDB-lite"/>
    </source>
</evidence>
<evidence type="ECO:0000313" key="2">
    <source>
        <dbReference type="EMBL" id="OAV88598.1"/>
    </source>
</evidence>
<reference evidence="3" key="4">
    <citation type="submission" date="2025-05" db="UniProtKB">
        <authorList>
            <consortium name="EnsemblFungi"/>
        </authorList>
    </citation>
    <scope>IDENTIFICATION</scope>
    <source>
        <strain evidence="3">isolate 1-1 / race 1 (BBBD)</strain>
    </source>
</reference>
<dbReference type="VEuPathDB" id="FungiDB:PTTG_28982"/>
<dbReference type="Proteomes" id="UP000005240">
    <property type="component" value="Unassembled WGS sequence"/>
</dbReference>
<sequence length="106" mass="11650">ACSFALPPPAFYQPKNANRPRPTIRPEHWPAKGTPIHRFPSAYIQPAAARSPEFPSKTLRLLPAQAQPSPPSSVSASYSLLSLLPSPLSPRDRCLFHSAIFQILSH</sequence>
<organism evidence="2">
    <name type="scientific">Puccinia triticina (isolate 1-1 / race 1 (BBBD))</name>
    <name type="common">Brown leaf rust fungus</name>
    <dbReference type="NCBI Taxonomy" id="630390"/>
    <lineage>
        <taxon>Eukaryota</taxon>
        <taxon>Fungi</taxon>
        <taxon>Dikarya</taxon>
        <taxon>Basidiomycota</taxon>
        <taxon>Pucciniomycotina</taxon>
        <taxon>Pucciniomycetes</taxon>
        <taxon>Pucciniales</taxon>
        <taxon>Pucciniaceae</taxon>
        <taxon>Puccinia</taxon>
    </lineage>
</organism>
<gene>
    <name evidence="2" type="ORF">PTTG_28982</name>
</gene>
<dbReference type="AlphaFoldDB" id="A0A180G7R2"/>
<feature type="non-terminal residue" evidence="2">
    <location>
        <position position="1"/>
    </location>
</feature>